<evidence type="ECO:0000256" key="1">
    <source>
        <dbReference type="ARBA" id="ARBA00008857"/>
    </source>
</evidence>
<dbReference type="GO" id="GO:0006310">
    <property type="term" value="P:DNA recombination"/>
    <property type="evidence" value="ECO:0007669"/>
    <property type="project" value="UniProtKB-KW"/>
</dbReference>
<gene>
    <name evidence="5" type="primary">intA_4</name>
    <name evidence="5" type="ORF">VAT7223_03332</name>
</gene>
<dbReference type="PANTHER" id="PTHR30629:SF2">
    <property type="entry name" value="PROPHAGE INTEGRASE INTS-RELATED"/>
    <property type="match status" value="1"/>
</dbReference>
<dbReference type="SUPFAM" id="SSF56349">
    <property type="entry name" value="DNA breaking-rejoining enzymes"/>
    <property type="match status" value="1"/>
</dbReference>
<dbReference type="GO" id="GO:0015074">
    <property type="term" value="P:DNA integration"/>
    <property type="evidence" value="ECO:0007669"/>
    <property type="project" value="UniProtKB-KW"/>
</dbReference>
<dbReference type="PANTHER" id="PTHR30629">
    <property type="entry name" value="PROPHAGE INTEGRASE"/>
    <property type="match status" value="1"/>
</dbReference>
<evidence type="ECO:0000256" key="2">
    <source>
        <dbReference type="ARBA" id="ARBA00022908"/>
    </source>
</evidence>
<comment type="similarity">
    <text evidence="1">Belongs to the 'phage' integrase family.</text>
</comment>
<organism evidence="5 6">
    <name type="scientific">Vibrio atlanticus</name>
    <dbReference type="NCBI Taxonomy" id="693153"/>
    <lineage>
        <taxon>Bacteria</taxon>
        <taxon>Pseudomonadati</taxon>
        <taxon>Pseudomonadota</taxon>
        <taxon>Gammaproteobacteria</taxon>
        <taxon>Vibrionales</taxon>
        <taxon>Vibrionaceae</taxon>
        <taxon>Vibrio</taxon>
    </lineage>
</organism>
<dbReference type="EMBL" id="FLQP01000050">
    <property type="protein sequence ID" value="SBS66733.1"/>
    <property type="molecule type" value="Genomic_DNA"/>
</dbReference>
<accession>A0A1C3IZ63</accession>
<evidence type="ECO:0000313" key="6">
    <source>
        <dbReference type="Proteomes" id="UP000092876"/>
    </source>
</evidence>
<feature type="domain" description="Tyr recombinase" evidence="4">
    <location>
        <begin position="217"/>
        <end position="394"/>
    </location>
</feature>
<dbReference type="CDD" id="cd00796">
    <property type="entry name" value="INT_Rci_Hp1_C"/>
    <property type="match status" value="1"/>
</dbReference>
<dbReference type="Pfam" id="PF00589">
    <property type="entry name" value="Phage_integrase"/>
    <property type="match status" value="1"/>
</dbReference>
<dbReference type="GeneID" id="94234462"/>
<reference evidence="6" key="1">
    <citation type="submission" date="2016-06" db="EMBL/GenBank/DDBJ databases">
        <authorList>
            <person name="Rodrigo-Torres Lidia"/>
            <person name="Arahal R.David."/>
        </authorList>
    </citation>
    <scope>NUCLEOTIDE SEQUENCE [LARGE SCALE GENOMIC DNA]</scope>
    <source>
        <strain evidence="6">CECT 7223</strain>
    </source>
</reference>
<dbReference type="RefSeq" id="WP_065679823.1">
    <property type="nucleotide sequence ID" value="NZ_AP025460.1"/>
</dbReference>
<dbReference type="InterPro" id="IPR011010">
    <property type="entry name" value="DNA_brk_join_enz"/>
</dbReference>
<sequence>MTLNRTINLTNSIMKTLSGPSTDSRSNDLEWSDGGGDNSVIGLKVLVGRTQNRRFHLRYVSPVSRKKSSITIARWPDLSVEEARAKARKLKVQIAEGIDPKIERDSRSAVVMPDVFTFFHETYLPWAKTRKKSWRDDETRFLRCKPIYKYQMDRLSTHAIMKLQSHLATETYKGKPYSVATNNRVIALVKGLCSLSAKVFDLPNHATKVSLLPETGARERFLNIEETALLIKVARTYYCKVKGNLIALLWVTGCRISELLERQWQDVDFDNRTLFIKTTKNKKSHQIYLSDLMLELLYELRDLKQPGNLYIFPGSREGTHISPPRKALKLILERAGIDPDGVVFHTSRHSACSNLLNHSGLDATSVQRFLNHSDISSTLHYRHFDRSALERGANALSDMVERASENLVLPEPKSFEN</sequence>
<dbReference type="Gene3D" id="1.10.443.10">
    <property type="entry name" value="Intergrase catalytic core"/>
    <property type="match status" value="1"/>
</dbReference>
<dbReference type="GO" id="GO:0003677">
    <property type="term" value="F:DNA binding"/>
    <property type="evidence" value="ECO:0007669"/>
    <property type="project" value="InterPro"/>
</dbReference>
<keyword evidence="3" id="KW-0233">DNA recombination</keyword>
<dbReference type="InterPro" id="IPR038488">
    <property type="entry name" value="Integrase_DNA-bd_sf"/>
</dbReference>
<keyword evidence="2" id="KW-0229">DNA integration</keyword>
<proteinExistence type="inferred from homology"/>
<dbReference type="InterPro" id="IPR002104">
    <property type="entry name" value="Integrase_catalytic"/>
</dbReference>
<dbReference type="AlphaFoldDB" id="A0A1C3IZ63"/>
<dbReference type="Gene3D" id="3.30.160.390">
    <property type="entry name" value="Integrase, DNA-binding domain"/>
    <property type="match status" value="1"/>
</dbReference>
<evidence type="ECO:0000313" key="5">
    <source>
        <dbReference type="EMBL" id="SBS66733.1"/>
    </source>
</evidence>
<dbReference type="InterPro" id="IPR050808">
    <property type="entry name" value="Phage_Integrase"/>
</dbReference>
<dbReference type="PROSITE" id="PS51898">
    <property type="entry name" value="TYR_RECOMBINASE"/>
    <property type="match status" value="1"/>
</dbReference>
<dbReference type="Proteomes" id="UP000092876">
    <property type="component" value="Unassembled WGS sequence"/>
</dbReference>
<protein>
    <submittedName>
        <fullName evidence="5">Prophage CP4-57 integrase</fullName>
    </submittedName>
</protein>
<name>A0A1C3IZ63_9VIBR</name>
<dbReference type="InterPro" id="IPR013762">
    <property type="entry name" value="Integrase-like_cat_sf"/>
</dbReference>
<evidence type="ECO:0000259" key="4">
    <source>
        <dbReference type="PROSITE" id="PS51898"/>
    </source>
</evidence>
<evidence type="ECO:0000256" key="3">
    <source>
        <dbReference type="ARBA" id="ARBA00023172"/>
    </source>
</evidence>
<dbReference type="InterPro" id="IPR025166">
    <property type="entry name" value="Integrase_DNA_bind_dom"/>
</dbReference>
<dbReference type="Pfam" id="PF13356">
    <property type="entry name" value="Arm-DNA-bind_3"/>
    <property type="match status" value="1"/>
</dbReference>